<evidence type="ECO:0000259" key="1">
    <source>
        <dbReference type="Pfam" id="PF12728"/>
    </source>
</evidence>
<sequence>MENPFEIILERLDRIEKAIKNLNVGETKAPVDELFDIAQVASYLKITKSTIYKLTSTSEIPHYKNGHKLYFKKSDINEWIFSKRIKTCDDIEKEALEYLRRNPKKFK</sequence>
<keyword evidence="3" id="KW-1185">Reference proteome</keyword>
<dbReference type="InterPro" id="IPR041657">
    <property type="entry name" value="HTH_17"/>
</dbReference>
<gene>
    <name evidence="2" type="ORF">SAMN05443549_11235</name>
</gene>
<evidence type="ECO:0000313" key="2">
    <source>
        <dbReference type="EMBL" id="SHH03987.1"/>
    </source>
</evidence>
<evidence type="ECO:0000313" key="3">
    <source>
        <dbReference type="Proteomes" id="UP000184516"/>
    </source>
</evidence>
<dbReference type="InterPro" id="IPR009061">
    <property type="entry name" value="DNA-bd_dom_put_sf"/>
</dbReference>
<dbReference type="EMBL" id="FQWB01000012">
    <property type="protein sequence ID" value="SHH03987.1"/>
    <property type="molecule type" value="Genomic_DNA"/>
</dbReference>
<dbReference type="GO" id="GO:0003677">
    <property type="term" value="F:DNA binding"/>
    <property type="evidence" value="ECO:0007669"/>
    <property type="project" value="InterPro"/>
</dbReference>
<name>A0A1M5PQ90_9FLAO</name>
<dbReference type="NCBIfam" id="TIGR01764">
    <property type="entry name" value="excise"/>
    <property type="match status" value="1"/>
</dbReference>
<dbReference type="STRING" id="468056.SAMN05443549_11235"/>
<reference evidence="3" key="1">
    <citation type="submission" date="2016-11" db="EMBL/GenBank/DDBJ databases">
        <authorList>
            <person name="Varghese N."/>
            <person name="Submissions S."/>
        </authorList>
    </citation>
    <scope>NUCLEOTIDE SEQUENCE [LARGE SCALE GENOMIC DNA]</scope>
    <source>
        <strain evidence="3">DSM 19978</strain>
    </source>
</reference>
<protein>
    <submittedName>
        <fullName evidence="2">Transcriptional regulator, AlpA family</fullName>
    </submittedName>
</protein>
<organism evidence="2 3">
    <name type="scientific">Flavobacterium fluvii</name>
    <dbReference type="NCBI Taxonomy" id="468056"/>
    <lineage>
        <taxon>Bacteria</taxon>
        <taxon>Pseudomonadati</taxon>
        <taxon>Bacteroidota</taxon>
        <taxon>Flavobacteriia</taxon>
        <taxon>Flavobacteriales</taxon>
        <taxon>Flavobacteriaceae</taxon>
        <taxon>Flavobacterium</taxon>
    </lineage>
</organism>
<dbReference type="OrthoDB" id="597977at2"/>
<proteinExistence type="predicted"/>
<dbReference type="SUPFAM" id="SSF46955">
    <property type="entry name" value="Putative DNA-binding domain"/>
    <property type="match status" value="1"/>
</dbReference>
<dbReference type="Pfam" id="PF12728">
    <property type="entry name" value="HTH_17"/>
    <property type="match status" value="1"/>
</dbReference>
<dbReference type="InterPro" id="IPR010093">
    <property type="entry name" value="SinI_DNA-bd"/>
</dbReference>
<dbReference type="Proteomes" id="UP000184516">
    <property type="component" value="Unassembled WGS sequence"/>
</dbReference>
<accession>A0A1M5PQ90</accession>
<dbReference type="AlphaFoldDB" id="A0A1M5PQ90"/>
<dbReference type="RefSeq" id="WP_073371992.1">
    <property type="nucleotide sequence ID" value="NZ_FQWB01000012.1"/>
</dbReference>
<feature type="domain" description="Helix-turn-helix" evidence="1">
    <location>
        <begin position="34"/>
        <end position="80"/>
    </location>
</feature>